<protein>
    <submittedName>
        <fullName evidence="2">Uncharacterized protein</fullName>
    </submittedName>
</protein>
<gene>
    <name evidence="2" type="ORF">GCM10009665_32920</name>
</gene>
<evidence type="ECO:0000313" key="3">
    <source>
        <dbReference type="Proteomes" id="UP001500037"/>
    </source>
</evidence>
<feature type="region of interest" description="Disordered" evidence="1">
    <location>
        <begin position="49"/>
        <end position="81"/>
    </location>
</feature>
<organism evidence="2 3">
    <name type="scientific">Kitasatospora nipponensis</name>
    <dbReference type="NCBI Taxonomy" id="258049"/>
    <lineage>
        <taxon>Bacteria</taxon>
        <taxon>Bacillati</taxon>
        <taxon>Actinomycetota</taxon>
        <taxon>Actinomycetes</taxon>
        <taxon>Kitasatosporales</taxon>
        <taxon>Streptomycetaceae</taxon>
        <taxon>Kitasatospora</taxon>
    </lineage>
</organism>
<accession>A0ABP4GV65</accession>
<dbReference type="Proteomes" id="UP001500037">
    <property type="component" value="Unassembled WGS sequence"/>
</dbReference>
<keyword evidence="3" id="KW-1185">Reference proteome</keyword>
<reference evidence="3" key="1">
    <citation type="journal article" date="2019" name="Int. J. Syst. Evol. Microbiol.">
        <title>The Global Catalogue of Microorganisms (GCM) 10K type strain sequencing project: providing services to taxonomists for standard genome sequencing and annotation.</title>
        <authorList>
            <consortium name="The Broad Institute Genomics Platform"/>
            <consortium name="The Broad Institute Genome Sequencing Center for Infectious Disease"/>
            <person name="Wu L."/>
            <person name="Ma J."/>
        </authorList>
    </citation>
    <scope>NUCLEOTIDE SEQUENCE [LARGE SCALE GENOMIC DNA]</scope>
    <source>
        <strain evidence="3">JCM 13004</strain>
    </source>
</reference>
<comment type="caution">
    <text evidence="2">The sequence shown here is derived from an EMBL/GenBank/DDBJ whole genome shotgun (WGS) entry which is preliminary data.</text>
</comment>
<evidence type="ECO:0000313" key="2">
    <source>
        <dbReference type="EMBL" id="GAA1239638.1"/>
    </source>
</evidence>
<proteinExistence type="predicted"/>
<feature type="compositionally biased region" description="Pro residues" evidence="1">
    <location>
        <begin position="71"/>
        <end position="81"/>
    </location>
</feature>
<dbReference type="EMBL" id="BAAALF010000050">
    <property type="protein sequence ID" value="GAA1239638.1"/>
    <property type="molecule type" value="Genomic_DNA"/>
</dbReference>
<sequence length="81" mass="8223">MPSRRIPPPAGAALCCLLKKEGLTISAYQEKGADGTVDAEVRANHPSDYNLAANSAGDGDEMTLSATSPCLQPPGSPTAAP</sequence>
<dbReference type="RefSeq" id="WP_344442363.1">
    <property type="nucleotide sequence ID" value="NZ_BAAALF010000050.1"/>
</dbReference>
<name>A0ABP4GV65_9ACTN</name>
<evidence type="ECO:0000256" key="1">
    <source>
        <dbReference type="SAM" id="MobiDB-lite"/>
    </source>
</evidence>